<gene>
    <name evidence="1" type="ORF">DARMORV10_C07P04780.1</name>
</gene>
<sequence>KQRPESSSSEEAQVVIPWVVSDRIDESLIARVERLTASAGAAYYLSSSKKRRAYSKTKIAPLWGVWIQRKLFSEREDVSGLLMASKICGERSGLAEEGIDYARRSLGNECVQLDGAARLVLGIALTESSRASATETERVARLSEGMQALESADITDPRVLHRLALENAGERKWEQGKLLRLKAKFRVAKGEVKDAIVTYTQLLALFQFQSKSLSSAKKMPKGYDVEGLRSLELGTWHDLALIYINLLQWRDAETCLSRSKTLLTLTWILILVFENDGNFLQTRCIRKEGCLIISGRCVFLFYSLIPSDQTSYHDSLFIHTFDQTSYHDSLFIHTFDQTSCH</sequence>
<proteinExistence type="predicted"/>
<accession>A0A816LW02</accession>
<evidence type="ECO:0000313" key="1">
    <source>
        <dbReference type="EMBL" id="CAF1950745.1"/>
    </source>
</evidence>
<reference evidence="1" key="1">
    <citation type="submission" date="2021-01" db="EMBL/GenBank/DDBJ databases">
        <authorList>
            <consortium name="Genoscope - CEA"/>
            <person name="William W."/>
        </authorList>
    </citation>
    <scope>NUCLEOTIDE SEQUENCE</scope>
</reference>
<organism evidence="1">
    <name type="scientific">Brassica napus</name>
    <name type="common">Rape</name>
    <dbReference type="NCBI Taxonomy" id="3708"/>
    <lineage>
        <taxon>Eukaryota</taxon>
        <taxon>Viridiplantae</taxon>
        <taxon>Streptophyta</taxon>
        <taxon>Embryophyta</taxon>
        <taxon>Tracheophyta</taxon>
        <taxon>Spermatophyta</taxon>
        <taxon>Magnoliopsida</taxon>
        <taxon>eudicotyledons</taxon>
        <taxon>Gunneridae</taxon>
        <taxon>Pentapetalae</taxon>
        <taxon>rosids</taxon>
        <taxon>malvids</taxon>
        <taxon>Brassicales</taxon>
        <taxon>Brassicaceae</taxon>
        <taxon>Brassiceae</taxon>
        <taxon>Brassica</taxon>
    </lineage>
</organism>
<dbReference type="PANTHER" id="PTHR44102:SF11">
    <property type="entry name" value="BNAA06G19640D PROTEIN"/>
    <property type="match status" value="1"/>
</dbReference>
<feature type="non-terminal residue" evidence="1">
    <location>
        <position position="341"/>
    </location>
</feature>
<dbReference type="PANTHER" id="PTHR44102">
    <property type="entry name" value="PROTEIN NPG1"/>
    <property type="match status" value="1"/>
</dbReference>
<dbReference type="InterPro" id="IPR043376">
    <property type="entry name" value="NPG1-like"/>
</dbReference>
<name>A0A816LW02_BRANA</name>
<dbReference type="AlphaFoldDB" id="A0A816LW02"/>
<dbReference type="EMBL" id="HG994371">
    <property type="protein sequence ID" value="CAF1950745.1"/>
    <property type="molecule type" value="Genomic_DNA"/>
</dbReference>
<feature type="non-terminal residue" evidence="1">
    <location>
        <position position="1"/>
    </location>
</feature>
<dbReference type="Proteomes" id="UP001295469">
    <property type="component" value="Chromosome C07"/>
</dbReference>
<protein>
    <submittedName>
        <fullName evidence="1">(rape) hypothetical protein</fullName>
    </submittedName>
</protein>